<dbReference type="Proteomes" id="UP000799536">
    <property type="component" value="Unassembled WGS sequence"/>
</dbReference>
<dbReference type="Pfam" id="PF20246">
    <property type="entry name" value="DUF6601"/>
    <property type="match status" value="1"/>
</dbReference>
<evidence type="ECO:0000313" key="3">
    <source>
        <dbReference type="Proteomes" id="UP000799536"/>
    </source>
</evidence>
<dbReference type="PANTHER" id="PTHR34414">
    <property type="entry name" value="HET DOMAIN-CONTAINING PROTEIN-RELATED"/>
    <property type="match status" value="1"/>
</dbReference>
<protein>
    <submittedName>
        <fullName evidence="2">Uncharacterized protein</fullName>
    </submittedName>
</protein>
<organism evidence="2 3">
    <name type="scientific">Delitschia confertaspora ATCC 74209</name>
    <dbReference type="NCBI Taxonomy" id="1513339"/>
    <lineage>
        <taxon>Eukaryota</taxon>
        <taxon>Fungi</taxon>
        <taxon>Dikarya</taxon>
        <taxon>Ascomycota</taxon>
        <taxon>Pezizomycotina</taxon>
        <taxon>Dothideomycetes</taxon>
        <taxon>Pleosporomycetidae</taxon>
        <taxon>Pleosporales</taxon>
        <taxon>Delitschiaceae</taxon>
        <taxon>Delitschia</taxon>
    </lineage>
</organism>
<reference evidence="2" key="1">
    <citation type="journal article" date="2020" name="Stud. Mycol.">
        <title>101 Dothideomycetes genomes: a test case for predicting lifestyles and emergence of pathogens.</title>
        <authorList>
            <person name="Haridas S."/>
            <person name="Albert R."/>
            <person name="Binder M."/>
            <person name="Bloem J."/>
            <person name="Labutti K."/>
            <person name="Salamov A."/>
            <person name="Andreopoulos B."/>
            <person name="Baker S."/>
            <person name="Barry K."/>
            <person name="Bills G."/>
            <person name="Bluhm B."/>
            <person name="Cannon C."/>
            <person name="Castanera R."/>
            <person name="Culley D."/>
            <person name="Daum C."/>
            <person name="Ezra D."/>
            <person name="Gonzalez J."/>
            <person name="Henrissat B."/>
            <person name="Kuo A."/>
            <person name="Liang C."/>
            <person name="Lipzen A."/>
            <person name="Lutzoni F."/>
            <person name="Magnuson J."/>
            <person name="Mondo S."/>
            <person name="Nolan M."/>
            <person name="Ohm R."/>
            <person name="Pangilinan J."/>
            <person name="Park H.-J."/>
            <person name="Ramirez L."/>
            <person name="Alfaro M."/>
            <person name="Sun H."/>
            <person name="Tritt A."/>
            <person name="Yoshinaga Y."/>
            <person name="Zwiers L.-H."/>
            <person name="Turgeon B."/>
            <person name="Goodwin S."/>
            <person name="Spatafora J."/>
            <person name="Crous P."/>
            <person name="Grigoriev I."/>
        </authorList>
    </citation>
    <scope>NUCLEOTIDE SEQUENCE</scope>
    <source>
        <strain evidence="2">ATCC 74209</strain>
    </source>
</reference>
<accession>A0A9P4MNE2</accession>
<feature type="transmembrane region" description="Helical" evidence="1">
    <location>
        <begin position="302"/>
        <end position="331"/>
    </location>
</feature>
<dbReference type="EMBL" id="ML994078">
    <property type="protein sequence ID" value="KAF2199389.1"/>
    <property type="molecule type" value="Genomic_DNA"/>
</dbReference>
<dbReference type="OrthoDB" id="5086500at2759"/>
<proteinExistence type="predicted"/>
<keyword evidence="1" id="KW-0472">Membrane</keyword>
<keyword evidence="3" id="KW-1185">Reference proteome</keyword>
<dbReference type="PANTHER" id="PTHR34414:SF1">
    <property type="entry name" value="SUBTILISIN-LIKE SERINE PROTEASE"/>
    <property type="match status" value="1"/>
</dbReference>
<comment type="caution">
    <text evidence="2">The sequence shown here is derived from an EMBL/GenBank/DDBJ whole genome shotgun (WGS) entry which is preliminary data.</text>
</comment>
<dbReference type="InterPro" id="IPR046536">
    <property type="entry name" value="DUF6601"/>
</dbReference>
<keyword evidence="1" id="KW-0812">Transmembrane</keyword>
<keyword evidence="1" id="KW-1133">Transmembrane helix</keyword>
<sequence length="351" mass="39817">MFPYPPFTIANALSKENLEPEENTDCNVLDNSSQKAQVESKNALNHIPGAPTISLTLSSVYAFLQNELATPLLDELYPNLWLVARKSGRSIDALHAQKAKGREIVVTENAGLHLCWKDDRVYVKPIPECLLNYQVWTKYLGAVQRSTDTSPPMARLFDQSAALGFLRSYAFLIRHPSDFKLALEASLIPTACSWTQWSKFIANFHIVPDESVAQRYHYGQLRLSRLNWAVRLFRPQSASNIWFYHLPIWSISAYVEQSLAPLVFCFGSLSLVLSSMQVMLAIPTDSLGWPTKDSAVQSEMKAFWVFSIIMLFFSGLTWVLLFVGPAAAFLWQFSWGYKHRNTWVRGEKIVA</sequence>
<dbReference type="AlphaFoldDB" id="A0A9P4MNE2"/>
<name>A0A9P4MNE2_9PLEO</name>
<gene>
    <name evidence="2" type="ORF">GQ43DRAFT_420346</name>
</gene>
<evidence type="ECO:0000256" key="1">
    <source>
        <dbReference type="SAM" id="Phobius"/>
    </source>
</evidence>
<evidence type="ECO:0000313" key="2">
    <source>
        <dbReference type="EMBL" id="KAF2199389.1"/>
    </source>
</evidence>